<keyword evidence="3" id="KW-1185">Reference proteome</keyword>
<dbReference type="STRING" id="980561.A1359_20610"/>
<accession>A0A177NRJ9</accession>
<proteinExistence type="predicted"/>
<evidence type="ECO:0000313" key="2">
    <source>
        <dbReference type="EMBL" id="OAI20698.1"/>
    </source>
</evidence>
<evidence type="ECO:0000313" key="3">
    <source>
        <dbReference type="Proteomes" id="UP000078476"/>
    </source>
</evidence>
<feature type="transmembrane region" description="Helical" evidence="1">
    <location>
        <begin position="56"/>
        <end position="78"/>
    </location>
</feature>
<gene>
    <name evidence="2" type="ORF">A1359_20610</name>
</gene>
<reference evidence="2 3" key="1">
    <citation type="submission" date="2016-03" db="EMBL/GenBank/DDBJ databases">
        <authorList>
            <person name="Ploux O."/>
        </authorList>
    </citation>
    <scope>NUCLEOTIDE SEQUENCE [LARGE SCALE GENOMIC DNA]</scope>
    <source>
        <strain evidence="2 3">R-45370</strain>
    </source>
</reference>
<keyword evidence="1" id="KW-0472">Membrane</keyword>
<dbReference type="Proteomes" id="UP000078476">
    <property type="component" value="Unassembled WGS sequence"/>
</dbReference>
<dbReference type="EMBL" id="LUUI01000032">
    <property type="protein sequence ID" value="OAI20698.1"/>
    <property type="molecule type" value="Genomic_DNA"/>
</dbReference>
<keyword evidence="1" id="KW-0812">Transmembrane</keyword>
<evidence type="ECO:0000256" key="1">
    <source>
        <dbReference type="SAM" id="Phobius"/>
    </source>
</evidence>
<feature type="transmembrane region" description="Helical" evidence="1">
    <location>
        <begin position="12"/>
        <end position="36"/>
    </location>
</feature>
<name>A0A177NRJ9_9GAMM</name>
<organism evidence="2 3">
    <name type="scientific">Methylomonas lenta</name>
    <dbReference type="NCBI Taxonomy" id="980561"/>
    <lineage>
        <taxon>Bacteria</taxon>
        <taxon>Pseudomonadati</taxon>
        <taxon>Pseudomonadota</taxon>
        <taxon>Gammaproteobacteria</taxon>
        <taxon>Methylococcales</taxon>
        <taxon>Methylococcaceae</taxon>
        <taxon>Methylomonas</taxon>
    </lineage>
</organism>
<comment type="caution">
    <text evidence="2">The sequence shown here is derived from an EMBL/GenBank/DDBJ whole genome shotgun (WGS) entry which is preliminary data.</text>
</comment>
<keyword evidence="1" id="KW-1133">Transmembrane helix</keyword>
<dbReference type="AlphaFoldDB" id="A0A177NRJ9"/>
<sequence>MIILAMATFLLFGYDMIFDLISSLFHVFIVIAHYLFEFCESSLDSIIEHLFHTSRRATQIIVFYIMTSILIAVGFLILRKVPTWSRKFREQSIAYFNYKKMQAIDFWRQQTLLLKIKLCSEVIAGISAMLFVSLS</sequence>
<protein>
    <submittedName>
        <fullName evidence="2">Uncharacterized protein</fullName>
    </submittedName>
</protein>